<proteinExistence type="predicted"/>
<reference evidence="2 3" key="1">
    <citation type="submission" date="2016-01" db="EMBL/GenBank/DDBJ databases">
        <title>Complete genome sequence of strain Lentibacillus amyloliquefaciens LAM0015T isolated from saline sediment.</title>
        <authorList>
            <person name="Wang J.-L."/>
            <person name="He M.-X."/>
        </authorList>
    </citation>
    <scope>NUCLEOTIDE SEQUENCE [LARGE SCALE GENOMIC DNA]</scope>
    <source>
        <strain evidence="2 3">LAM0015</strain>
    </source>
</reference>
<evidence type="ECO:0008006" key="4">
    <source>
        <dbReference type="Google" id="ProtNLM"/>
    </source>
</evidence>
<feature type="transmembrane region" description="Helical" evidence="1">
    <location>
        <begin position="12"/>
        <end position="30"/>
    </location>
</feature>
<name>A0A0U4FG80_9BACI</name>
<dbReference type="AlphaFoldDB" id="A0A0U4FG80"/>
<dbReference type="EMBL" id="CP013862">
    <property type="protein sequence ID" value="ALX47678.1"/>
    <property type="molecule type" value="Genomic_DNA"/>
</dbReference>
<keyword evidence="3" id="KW-1185">Reference proteome</keyword>
<keyword evidence="1" id="KW-0472">Membrane</keyword>
<dbReference type="STRING" id="1472767.AOX59_03100"/>
<keyword evidence="1" id="KW-1133">Transmembrane helix</keyword>
<dbReference type="Proteomes" id="UP000050331">
    <property type="component" value="Chromosome"/>
</dbReference>
<feature type="transmembrane region" description="Helical" evidence="1">
    <location>
        <begin position="74"/>
        <end position="94"/>
    </location>
</feature>
<dbReference type="OrthoDB" id="2606697at2"/>
<organism evidence="2 3">
    <name type="scientific">Lentibacillus amyloliquefaciens</name>
    <dbReference type="NCBI Taxonomy" id="1472767"/>
    <lineage>
        <taxon>Bacteria</taxon>
        <taxon>Bacillati</taxon>
        <taxon>Bacillota</taxon>
        <taxon>Bacilli</taxon>
        <taxon>Bacillales</taxon>
        <taxon>Bacillaceae</taxon>
        <taxon>Lentibacillus</taxon>
    </lineage>
</organism>
<sequence length="190" mass="21340">MKSKIIFKIGSLISLIGFYLMMLLMIFMLMEGLSRLFIPASGFADSFGPLEPVFAYFTIDFRQQPAIYEEGQFLILYFVNELTTGLTALLFFWFMYKLLKNIHTYSLFMYENVSVLFKLGLSIGILGTASTYTSNLMLSKVLSALSITNAHVSFSNLSYIDMIAGGIVLIIIALALRTAVNAVEENRKTI</sequence>
<dbReference type="RefSeq" id="WP_068441691.1">
    <property type="nucleotide sequence ID" value="NZ_CP013862.1"/>
</dbReference>
<feature type="transmembrane region" description="Helical" evidence="1">
    <location>
        <begin position="115"/>
        <end position="138"/>
    </location>
</feature>
<protein>
    <recommendedName>
        <fullName evidence="4">DUF2975 domain-containing protein</fullName>
    </recommendedName>
</protein>
<keyword evidence="1" id="KW-0812">Transmembrane</keyword>
<feature type="transmembrane region" description="Helical" evidence="1">
    <location>
        <begin position="158"/>
        <end position="180"/>
    </location>
</feature>
<evidence type="ECO:0000256" key="1">
    <source>
        <dbReference type="SAM" id="Phobius"/>
    </source>
</evidence>
<evidence type="ECO:0000313" key="3">
    <source>
        <dbReference type="Proteomes" id="UP000050331"/>
    </source>
</evidence>
<accession>A0A0U4FG80</accession>
<gene>
    <name evidence="2" type="ORF">AOX59_03100</name>
</gene>
<dbReference type="KEGG" id="lao:AOX59_03100"/>
<evidence type="ECO:0000313" key="2">
    <source>
        <dbReference type="EMBL" id="ALX47678.1"/>
    </source>
</evidence>